<feature type="compositionally biased region" description="Basic and acidic residues" evidence="1">
    <location>
        <begin position="118"/>
        <end position="127"/>
    </location>
</feature>
<proteinExistence type="predicted"/>
<dbReference type="EMBL" id="CDMZ01005752">
    <property type="protein sequence ID" value="CEM54064.1"/>
    <property type="molecule type" value="Genomic_DNA"/>
</dbReference>
<feature type="region of interest" description="Disordered" evidence="1">
    <location>
        <begin position="1"/>
        <end position="22"/>
    </location>
</feature>
<protein>
    <submittedName>
        <fullName evidence="2">Uncharacterized protein</fullName>
    </submittedName>
</protein>
<dbReference type="VEuPathDB" id="CryptoDB:Cvel_12482"/>
<organism evidence="2">
    <name type="scientific">Chromera velia CCMP2878</name>
    <dbReference type="NCBI Taxonomy" id="1169474"/>
    <lineage>
        <taxon>Eukaryota</taxon>
        <taxon>Sar</taxon>
        <taxon>Alveolata</taxon>
        <taxon>Colpodellida</taxon>
        <taxon>Chromeraceae</taxon>
        <taxon>Chromera</taxon>
    </lineage>
</organism>
<evidence type="ECO:0000256" key="1">
    <source>
        <dbReference type="SAM" id="MobiDB-lite"/>
    </source>
</evidence>
<dbReference type="AlphaFoldDB" id="A0A0G4IA78"/>
<name>A0A0G4IA78_9ALVE</name>
<feature type="region of interest" description="Disordered" evidence="1">
    <location>
        <begin position="110"/>
        <end position="134"/>
    </location>
</feature>
<feature type="compositionally biased region" description="Polar residues" evidence="1">
    <location>
        <begin position="61"/>
        <end position="72"/>
    </location>
</feature>
<feature type="region of interest" description="Disordered" evidence="1">
    <location>
        <begin position="50"/>
        <end position="82"/>
    </location>
</feature>
<gene>
    <name evidence="2" type="ORF">Cvel_12482</name>
</gene>
<sequence length="134" mass="14707">MGPKDLQTPECAASPQTWGQQPCPPSFHTQTCGNDGNVSVWSDLRQNCLSRRKKTKDPKETATSQLNMQAPLQAQRAHDPRTQEAARVREAATSLLAPLECMRGVLLKGEQAVPRKGKQGDHPREDELGGTPPR</sequence>
<evidence type="ECO:0000313" key="2">
    <source>
        <dbReference type="EMBL" id="CEM54064.1"/>
    </source>
</evidence>
<accession>A0A0G4IA78</accession>
<reference evidence="2" key="1">
    <citation type="submission" date="2014-11" db="EMBL/GenBank/DDBJ databases">
        <authorList>
            <person name="Otto D Thomas"/>
            <person name="Naeem Raeece"/>
        </authorList>
    </citation>
    <scope>NUCLEOTIDE SEQUENCE</scope>
</reference>